<name>A0ABR0PFU3_GOSAR</name>
<dbReference type="Proteomes" id="UP001358586">
    <property type="component" value="Chromosome 7"/>
</dbReference>
<accession>A0ABR0PFU3</accession>
<organism evidence="2 3">
    <name type="scientific">Gossypium arboreum</name>
    <name type="common">Tree cotton</name>
    <name type="synonym">Gossypium nanking</name>
    <dbReference type="NCBI Taxonomy" id="29729"/>
    <lineage>
        <taxon>Eukaryota</taxon>
        <taxon>Viridiplantae</taxon>
        <taxon>Streptophyta</taxon>
        <taxon>Embryophyta</taxon>
        <taxon>Tracheophyta</taxon>
        <taxon>Spermatophyta</taxon>
        <taxon>Magnoliopsida</taxon>
        <taxon>eudicotyledons</taxon>
        <taxon>Gunneridae</taxon>
        <taxon>Pentapetalae</taxon>
        <taxon>rosids</taxon>
        <taxon>malvids</taxon>
        <taxon>Malvales</taxon>
        <taxon>Malvaceae</taxon>
        <taxon>Malvoideae</taxon>
        <taxon>Gossypium</taxon>
    </lineage>
</organism>
<proteinExistence type="predicted"/>
<feature type="domain" description="Reverse transcriptase" evidence="1">
    <location>
        <begin position="12"/>
        <end position="93"/>
    </location>
</feature>
<evidence type="ECO:0000313" key="3">
    <source>
        <dbReference type="Proteomes" id="UP001358586"/>
    </source>
</evidence>
<dbReference type="SUPFAM" id="SSF56672">
    <property type="entry name" value="DNA/RNA polymerases"/>
    <property type="match status" value="1"/>
</dbReference>
<keyword evidence="3" id="KW-1185">Reference proteome</keyword>
<sequence>MILLEVIVPEWGLHQGDPPSPYLFLFCMEAFLRMLLNAQDVSHIRGIRASKNSPQINHMFFADDALFFVKNKINEVKAIMEILREFGKMSGLNGNSLCYHMSNISEKMVRDLWVPNSFAWNKDWVCELYGELVWDRICDLPIISNGLNDKVLPKIRVFAWTIGHELLHMNAKISSVKQNARQDYPRCGASEETVIHALKDYLKTNAILAFSGLGGRLIDKEHC</sequence>
<dbReference type="InterPro" id="IPR000477">
    <property type="entry name" value="RT_dom"/>
</dbReference>
<evidence type="ECO:0000259" key="1">
    <source>
        <dbReference type="Pfam" id="PF00078"/>
    </source>
</evidence>
<dbReference type="EMBL" id="JARKNE010000007">
    <property type="protein sequence ID" value="KAK5820040.1"/>
    <property type="molecule type" value="Genomic_DNA"/>
</dbReference>
<protein>
    <recommendedName>
        <fullName evidence="1">Reverse transcriptase domain-containing protein</fullName>
    </recommendedName>
</protein>
<evidence type="ECO:0000313" key="2">
    <source>
        <dbReference type="EMBL" id="KAK5820040.1"/>
    </source>
</evidence>
<gene>
    <name evidence="2" type="ORF">PVK06_025084</name>
</gene>
<dbReference type="InterPro" id="IPR043502">
    <property type="entry name" value="DNA/RNA_pol_sf"/>
</dbReference>
<comment type="caution">
    <text evidence="2">The sequence shown here is derived from an EMBL/GenBank/DDBJ whole genome shotgun (WGS) entry which is preliminary data.</text>
</comment>
<dbReference type="Pfam" id="PF00078">
    <property type="entry name" value="RVT_1"/>
    <property type="match status" value="1"/>
</dbReference>
<reference evidence="2 3" key="1">
    <citation type="submission" date="2023-03" db="EMBL/GenBank/DDBJ databases">
        <title>WGS of Gossypium arboreum.</title>
        <authorList>
            <person name="Yu D."/>
        </authorList>
    </citation>
    <scope>NUCLEOTIDE SEQUENCE [LARGE SCALE GENOMIC DNA]</scope>
    <source>
        <tissue evidence="2">Leaf</tissue>
    </source>
</reference>